<dbReference type="SUPFAM" id="SSF69318">
    <property type="entry name" value="Integrin alpha N-terminal domain"/>
    <property type="match status" value="1"/>
</dbReference>
<dbReference type="Proteomes" id="UP000187074">
    <property type="component" value="Unassembled WGS sequence"/>
</dbReference>
<comment type="caution">
    <text evidence="1">The sequence shown here is derived from an EMBL/GenBank/DDBJ whole genome shotgun (WGS) entry which is preliminary data.</text>
</comment>
<dbReference type="InterPro" id="IPR028994">
    <property type="entry name" value="Integrin_alpha_N"/>
</dbReference>
<sequence>MLNKLIRIGFISTTLLLLGGCGIPATPVDMIKPPLSEASIQRDKINHELIKLLPDEVQLLVPTQGKDGNDISFGDMDGDGIDEAVVVYEENKATGKMLKAALFKQDNEEWRIVSEVKGFGYGLEYAGFPDIDQDGRSELVLGWSLGAAGNGLDIYGLSEDKLKLLSKEEYHGKIDLEYPSQGL</sequence>
<evidence type="ECO:0000313" key="2">
    <source>
        <dbReference type="Proteomes" id="UP000187074"/>
    </source>
</evidence>
<dbReference type="OrthoDB" id="2650714at2"/>
<dbReference type="EMBL" id="MRTF01000009">
    <property type="protein sequence ID" value="OME89760.1"/>
    <property type="molecule type" value="Genomic_DNA"/>
</dbReference>
<proteinExistence type="predicted"/>
<dbReference type="STRING" id="1401.BK123_25685"/>
<evidence type="ECO:0008006" key="3">
    <source>
        <dbReference type="Google" id="ProtNLM"/>
    </source>
</evidence>
<organism evidence="1 2">
    <name type="scientific">Paenibacillus lautus</name>
    <name type="common">Bacillus lautus</name>
    <dbReference type="NCBI Taxonomy" id="1401"/>
    <lineage>
        <taxon>Bacteria</taxon>
        <taxon>Bacillati</taxon>
        <taxon>Bacillota</taxon>
        <taxon>Bacilli</taxon>
        <taxon>Bacillales</taxon>
        <taxon>Paenibacillaceae</taxon>
        <taxon>Paenibacillus</taxon>
    </lineage>
</organism>
<dbReference type="PROSITE" id="PS51257">
    <property type="entry name" value="PROKAR_LIPOPROTEIN"/>
    <property type="match status" value="1"/>
</dbReference>
<name>A0A1R1AWF0_PAELA</name>
<evidence type="ECO:0000313" key="1">
    <source>
        <dbReference type="EMBL" id="OME89760.1"/>
    </source>
</evidence>
<protein>
    <recommendedName>
        <fullName evidence="3">VCBS repeat-containing protein</fullName>
    </recommendedName>
</protein>
<dbReference type="AlphaFoldDB" id="A0A1R1AWF0"/>
<reference evidence="1 2" key="1">
    <citation type="submission" date="2016-11" db="EMBL/GenBank/DDBJ databases">
        <title>Paenibacillus species isolates.</title>
        <authorList>
            <person name="Beno S.M."/>
        </authorList>
    </citation>
    <scope>NUCLEOTIDE SEQUENCE [LARGE SCALE GENOMIC DNA]</scope>
    <source>
        <strain evidence="1 2">FSL F4-0100</strain>
    </source>
</reference>
<gene>
    <name evidence="1" type="ORF">BK123_25685</name>
</gene>
<accession>A0A1R1AWF0</accession>